<dbReference type="InterPro" id="IPR013187">
    <property type="entry name" value="F-box-assoc_dom_typ3"/>
</dbReference>
<protein>
    <recommendedName>
        <fullName evidence="1">F-box domain-containing protein</fullName>
    </recommendedName>
</protein>
<keyword evidence="3" id="KW-1185">Reference proteome</keyword>
<organism evidence="2 3">
    <name type="scientific">Trapa natans</name>
    <name type="common">Water chestnut</name>
    <dbReference type="NCBI Taxonomy" id="22666"/>
    <lineage>
        <taxon>Eukaryota</taxon>
        <taxon>Viridiplantae</taxon>
        <taxon>Streptophyta</taxon>
        <taxon>Embryophyta</taxon>
        <taxon>Tracheophyta</taxon>
        <taxon>Spermatophyta</taxon>
        <taxon>Magnoliopsida</taxon>
        <taxon>eudicotyledons</taxon>
        <taxon>Gunneridae</taxon>
        <taxon>Pentapetalae</taxon>
        <taxon>rosids</taxon>
        <taxon>malvids</taxon>
        <taxon>Myrtales</taxon>
        <taxon>Lythraceae</taxon>
        <taxon>Trapa</taxon>
    </lineage>
</organism>
<dbReference type="CDD" id="cd22157">
    <property type="entry name" value="F-box_AtFBW1-like"/>
    <property type="match status" value="1"/>
</dbReference>
<reference evidence="2 3" key="1">
    <citation type="journal article" date="2023" name="Hortic Res">
        <title>Pangenome of water caltrop reveals structural variations and asymmetric subgenome divergence after allopolyploidization.</title>
        <authorList>
            <person name="Zhang X."/>
            <person name="Chen Y."/>
            <person name="Wang L."/>
            <person name="Yuan Y."/>
            <person name="Fang M."/>
            <person name="Shi L."/>
            <person name="Lu R."/>
            <person name="Comes H.P."/>
            <person name="Ma Y."/>
            <person name="Chen Y."/>
            <person name="Huang G."/>
            <person name="Zhou Y."/>
            <person name="Zheng Z."/>
            <person name="Qiu Y."/>
        </authorList>
    </citation>
    <scope>NUCLEOTIDE SEQUENCE [LARGE SCALE GENOMIC DNA]</scope>
    <source>
        <strain evidence="2">F231</strain>
    </source>
</reference>
<dbReference type="Proteomes" id="UP001346149">
    <property type="component" value="Unassembled WGS sequence"/>
</dbReference>
<feature type="domain" description="F-box" evidence="1">
    <location>
        <begin position="1"/>
        <end position="45"/>
    </location>
</feature>
<evidence type="ECO:0000259" key="1">
    <source>
        <dbReference type="PROSITE" id="PS50181"/>
    </source>
</evidence>
<dbReference type="InterPro" id="IPR050796">
    <property type="entry name" value="SCF_F-box_component"/>
</dbReference>
<dbReference type="PROSITE" id="PS50181">
    <property type="entry name" value="FBOX"/>
    <property type="match status" value="1"/>
</dbReference>
<evidence type="ECO:0000313" key="3">
    <source>
        <dbReference type="Proteomes" id="UP001346149"/>
    </source>
</evidence>
<dbReference type="Pfam" id="PF00646">
    <property type="entry name" value="F-box"/>
    <property type="match status" value="1"/>
</dbReference>
<dbReference type="InterPro" id="IPR017451">
    <property type="entry name" value="F-box-assoc_interact_dom"/>
</dbReference>
<proteinExistence type="predicted"/>
<dbReference type="PANTHER" id="PTHR31672">
    <property type="entry name" value="BNACNNG10540D PROTEIN"/>
    <property type="match status" value="1"/>
</dbReference>
<evidence type="ECO:0000313" key="2">
    <source>
        <dbReference type="EMBL" id="KAK4789063.1"/>
    </source>
</evidence>
<dbReference type="Pfam" id="PF08268">
    <property type="entry name" value="FBA_3"/>
    <property type="match status" value="1"/>
</dbReference>
<accession>A0AAN7R7N6</accession>
<dbReference type="InterPro" id="IPR001810">
    <property type="entry name" value="F-box_dom"/>
</dbReference>
<sequence>MSCEVLPQDIQIQILIRLPVRSLLCFRSVCRSWNSLITSKEFITLHLNQSLQARDPLILLYRNDLYSLSLFRLKPYSFYRDDGETITKVQELEFPIKNEYYHCCAACNGLLCFYHYDPSRMSLAVWNPSIRTFYRLPCRTWPIMHIYHHCDVGIGYDQLTNQYKILALIYPLKLDYEHPISFDVEVFVLGMDQWRRVNTHVPTSALFLTGYPIFLRGSIHWLGYRSDITVVILAFNVHGEVFFEIEVPSAIVQPSDYSLHAHGESLCILDNRCSRDSGAVPFWVMEQYGEKLSWCNQFIIEIHNYNFRVLGFWKEDKFLIENSDGEIVSYDGKVGSTKVVLASEEGTKVVLAIPYMECLVLLKGSDGPESRVDGSSSASSSNI</sequence>
<dbReference type="NCBIfam" id="TIGR01640">
    <property type="entry name" value="F_box_assoc_1"/>
    <property type="match status" value="1"/>
</dbReference>
<dbReference type="SMART" id="SM00256">
    <property type="entry name" value="FBOX"/>
    <property type="match status" value="1"/>
</dbReference>
<dbReference type="PANTHER" id="PTHR31672:SF10">
    <property type="entry name" value="F-BOX DOMAIN-CONTAINING PROTEIN"/>
    <property type="match status" value="1"/>
</dbReference>
<dbReference type="InterPro" id="IPR036047">
    <property type="entry name" value="F-box-like_dom_sf"/>
</dbReference>
<dbReference type="AlphaFoldDB" id="A0AAN7R7N6"/>
<dbReference type="SUPFAM" id="SSF81383">
    <property type="entry name" value="F-box domain"/>
    <property type="match status" value="1"/>
</dbReference>
<dbReference type="Gene3D" id="1.20.1280.50">
    <property type="match status" value="1"/>
</dbReference>
<gene>
    <name evidence="2" type="ORF">SAY86_020382</name>
</gene>
<name>A0AAN7R7N6_TRANT</name>
<comment type="caution">
    <text evidence="2">The sequence shown here is derived from an EMBL/GenBank/DDBJ whole genome shotgun (WGS) entry which is preliminary data.</text>
</comment>
<dbReference type="EMBL" id="JAXQNO010000011">
    <property type="protein sequence ID" value="KAK4789063.1"/>
    <property type="molecule type" value="Genomic_DNA"/>
</dbReference>